<reference evidence="2 3" key="1">
    <citation type="submission" date="2020-08" db="EMBL/GenBank/DDBJ databases">
        <title>Genomic Encyclopedia of Type Strains, Phase IV (KMG-IV): sequencing the most valuable type-strain genomes for metagenomic binning, comparative biology and taxonomic classification.</title>
        <authorList>
            <person name="Goeker M."/>
        </authorList>
    </citation>
    <scope>NUCLEOTIDE SEQUENCE [LARGE SCALE GENOMIC DNA]</scope>
    <source>
        <strain evidence="2 3">DSM 27057</strain>
    </source>
</reference>
<dbReference type="PANTHER" id="PTHR33055">
    <property type="entry name" value="TRANSPOSASE FOR INSERTION SEQUENCE ELEMENT IS1111A"/>
    <property type="match status" value="1"/>
</dbReference>
<dbReference type="GO" id="GO:0006313">
    <property type="term" value="P:DNA transposition"/>
    <property type="evidence" value="ECO:0007669"/>
    <property type="project" value="InterPro"/>
</dbReference>
<organism evidence="2 3">
    <name type="scientific">Novosphingobium sediminicola</name>
    <dbReference type="NCBI Taxonomy" id="563162"/>
    <lineage>
        <taxon>Bacteria</taxon>
        <taxon>Pseudomonadati</taxon>
        <taxon>Pseudomonadota</taxon>
        <taxon>Alphaproteobacteria</taxon>
        <taxon>Sphingomonadales</taxon>
        <taxon>Sphingomonadaceae</taxon>
        <taxon>Novosphingobium</taxon>
    </lineage>
</organism>
<evidence type="ECO:0000313" key="3">
    <source>
        <dbReference type="Proteomes" id="UP000548867"/>
    </source>
</evidence>
<protein>
    <submittedName>
        <fullName evidence="2">Transposase</fullName>
    </submittedName>
</protein>
<name>A0A7W6CMN7_9SPHN</name>
<accession>A0A7W6CMN7</accession>
<evidence type="ECO:0000259" key="1">
    <source>
        <dbReference type="Pfam" id="PF02371"/>
    </source>
</evidence>
<dbReference type="Proteomes" id="UP000548867">
    <property type="component" value="Unassembled WGS sequence"/>
</dbReference>
<dbReference type="AlphaFoldDB" id="A0A7W6CMN7"/>
<dbReference type="InterPro" id="IPR047650">
    <property type="entry name" value="Transpos_IS110"/>
</dbReference>
<keyword evidence="3" id="KW-1185">Reference proteome</keyword>
<proteinExistence type="predicted"/>
<evidence type="ECO:0000313" key="2">
    <source>
        <dbReference type="EMBL" id="MBB3957218.1"/>
    </source>
</evidence>
<dbReference type="GO" id="GO:0004803">
    <property type="term" value="F:transposase activity"/>
    <property type="evidence" value="ECO:0007669"/>
    <property type="project" value="InterPro"/>
</dbReference>
<dbReference type="GO" id="GO:0003677">
    <property type="term" value="F:DNA binding"/>
    <property type="evidence" value="ECO:0007669"/>
    <property type="project" value="InterPro"/>
</dbReference>
<dbReference type="PANTHER" id="PTHR33055:SF3">
    <property type="entry name" value="PUTATIVE TRANSPOSASE FOR IS117-RELATED"/>
    <property type="match status" value="1"/>
</dbReference>
<comment type="caution">
    <text evidence="2">The sequence shown here is derived from an EMBL/GenBank/DDBJ whole genome shotgun (WGS) entry which is preliminary data.</text>
</comment>
<dbReference type="InterPro" id="IPR003346">
    <property type="entry name" value="Transposase_20"/>
</dbReference>
<dbReference type="Pfam" id="PF02371">
    <property type="entry name" value="Transposase_20"/>
    <property type="match status" value="1"/>
</dbReference>
<gene>
    <name evidence="2" type="ORF">GGR38_004192</name>
</gene>
<feature type="domain" description="Transposase IS116/IS110/IS902 C-terminal" evidence="1">
    <location>
        <begin position="1"/>
        <end position="77"/>
    </location>
</feature>
<dbReference type="RefSeq" id="WP_183628295.1">
    <property type="nucleotide sequence ID" value="NZ_JACIDX010000020.1"/>
</dbReference>
<dbReference type="EMBL" id="JACIDX010000020">
    <property type="protein sequence ID" value="MBB3957218.1"/>
    <property type="molecule type" value="Genomic_DNA"/>
</dbReference>
<sequence>MSVPGVGPIIALTYISTIEYPRRFVRSEDVGADAWLVTRRSQSGNRDVSGHISKAGDPMLRKALYEVANVALTQAKRPFALQQWGRKMAEAKGARTAVARKLAALLHSL</sequence>